<evidence type="ECO:0000313" key="2">
    <source>
        <dbReference type="Proteomes" id="UP000287188"/>
    </source>
</evidence>
<dbReference type="EMBL" id="BIFS01000002">
    <property type="protein sequence ID" value="GCE22310.1"/>
    <property type="molecule type" value="Genomic_DNA"/>
</dbReference>
<reference evidence="2" key="1">
    <citation type="submission" date="2018-12" db="EMBL/GenBank/DDBJ databases">
        <title>Tengunoibacter tsumagoiensis gen. nov., sp. nov., Dictyobacter kobayashii sp. nov., D. alpinus sp. nov., and D. joshuensis sp. nov. and description of Dictyobacteraceae fam. nov. within the order Ktedonobacterales isolated from Tengu-no-mugimeshi.</title>
        <authorList>
            <person name="Wang C.M."/>
            <person name="Zheng Y."/>
            <person name="Sakai Y."/>
            <person name="Toyoda A."/>
            <person name="Minakuchi Y."/>
            <person name="Abe K."/>
            <person name="Yokota A."/>
            <person name="Yabe S."/>
        </authorList>
    </citation>
    <scope>NUCLEOTIDE SEQUENCE [LARGE SCALE GENOMIC DNA]</scope>
    <source>
        <strain evidence="2">Uno11</strain>
    </source>
</reference>
<protein>
    <submittedName>
        <fullName evidence="1">Uncharacterized protein</fullName>
    </submittedName>
</protein>
<comment type="caution">
    <text evidence="1">The sequence shown here is derived from an EMBL/GenBank/DDBJ whole genome shotgun (WGS) entry which is preliminary data.</text>
</comment>
<organism evidence="1 2">
    <name type="scientific">Dictyobacter kobayashii</name>
    <dbReference type="NCBI Taxonomy" id="2014872"/>
    <lineage>
        <taxon>Bacteria</taxon>
        <taxon>Bacillati</taxon>
        <taxon>Chloroflexota</taxon>
        <taxon>Ktedonobacteria</taxon>
        <taxon>Ktedonobacterales</taxon>
        <taxon>Dictyobacteraceae</taxon>
        <taxon>Dictyobacter</taxon>
    </lineage>
</organism>
<gene>
    <name evidence="1" type="ORF">KDK_61100</name>
</gene>
<accession>A0A402AT50</accession>
<sequence length="67" mass="7740">MPDLDEMERKTRLEEEILGRRTQKEALQEAQRKSGALKLGDTEAQLKRVSEEVTIEAAYRKRNIKPG</sequence>
<name>A0A402AT50_9CHLR</name>
<keyword evidence="2" id="KW-1185">Reference proteome</keyword>
<evidence type="ECO:0000313" key="1">
    <source>
        <dbReference type="EMBL" id="GCE22310.1"/>
    </source>
</evidence>
<proteinExistence type="predicted"/>
<dbReference type="Proteomes" id="UP000287188">
    <property type="component" value="Unassembled WGS sequence"/>
</dbReference>
<dbReference type="AlphaFoldDB" id="A0A402AT50"/>